<dbReference type="Gene3D" id="1.50.10.10">
    <property type="match status" value="1"/>
</dbReference>
<dbReference type="SUPFAM" id="SSF48208">
    <property type="entry name" value="Six-hairpin glycosidases"/>
    <property type="match status" value="1"/>
</dbReference>
<sequence>MDRYALTFSWVNPGTSPQQAYRITVYSHADGERPVFRGEWVKSSRQTAVTVEGLREKTEDNQLYYWTVDVKYQDGSQESSSKTPFVTAVGRAWESTDLMWAGGHSGLFRASVRSSAKVAKAVLTVTGLNTEAARRNVYDLYVNGEEIGVGPNRSSGGTVHYNAYDITKHLRRTSSNMIGAYAYSSSDGNAAGLLMQLTYFYDDGTSAVVYNSARDHAITQAMQTDDIVYSDPTQSIGTMYYAELAQNVDVTRWPADWQKQGTLSSTIQTTTSWRQPTYATFPQDRTLRPAITSNTSRTIVDPASITHNADGSWTVDFGREIEGDVQLSVTDAPATDITIDLGEELENGKARSALRTGNHYHETWHMQGTMSWRGMSLKGFRYATITNYPGTLDARGIKGLQVVMDGGAGTSSFQSNVTALNTLWEFGWRTADATTIDTIPDSVTRERGIYEGDALIIADLSYAMEDDPLPIRNTWNYLLDSPTQYTEYRLMTAIGVYEDWLHTGDDTYVRSVYERLKPLLDTVTYDEAIGLVRTTADTTDLVDWPRSETVGYDFDNTRYKTAVNAVAYRAYTSMAHLAEIVGSQTDAELYNNMAKSIKTTVLAKLYDSTTASFHDGLNANGGLVEHHIAQNDYYALWAGVYADDAQADSIAKAVTDSGHQTEGSIYAAYFLYMGLYRTGNGQLAQRLLTDDSGDTRSYLTIIKALGATIAPEAWNPQLKPNMTFSHPWGAGGPTALAQGTAGVIPTAAGWSKAEIRLQLGDGQTVTTETATPLGPVRIKASQATNGRITATVSVPNGMRATLLEPADGGEIVVDGKTVGGESAKSEVSPVILSAGKHEIRIG</sequence>
<dbReference type="AlphaFoldDB" id="A0A5M9ZCI0"/>
<accession>A0A5M9ZCI0</accession>
<reference evidence="5 6" key="1">
    <citation type="journal article" date="2019" name="Syst. Appl. Microbiol.">
        <title>Characterization of Bifidobacterium species in feaces of the Egyptian fruit bat: Description of B. vespertilionis sp. nov. and B. rousetti sp. nov.</title>
        <authorList>
            <person name="Modesto M."/>
            <person name="Satti M."/>
            <person name="Watanabe K."/>
            <person name="Puglisi E."/>
            <person name="Morelli L."/>
            <person name="Huang C.-H."/>
            <person name="Liou J.-S."/>
            <person name="Miyashita M."/>
            <person name="Tamura T."/>
            <person name="Saito S."/>
            <person name="Mori K."/>
            <person name="Huang L."/>
            <person name="Sciavilla P."/>
            <person name="Sandri C."/>
            <person name="Spiezio C."/>
            <person name="Vitali F."/>
            <person name="Cavalieri D."/>
            <person name="Perpetuini G."/>
            <person name="Tofalo R."/>
            <person name="Bonetti A."/>
            <person name="Arita M."/>
            <person name="Mattarelli P."/>
        </authorList>
    </citation>
    <scope>NUCLEOTIDE SEQUENCE [LARGE SCALE GENOMIC DNA]</scope>
    <source>
        <strain evidence="5 6">RST27</strain>
    </source>
</reference>
<comment type="catalytic activity">
    <reaction evidence="1">
        <text>Hydrolysis of terminal non-reducing alpha-L-rhamnose residues in alpha-L-rhamnosides.</text>
        <dbReference type="EC" id="3.2.1.40"/>
    </reaction>
</comment>
<dbReference type="InterPro" id="IPR012341">
    <property type="entry name" value="6hp_glycosidase-like_sf"/>
</dbReference>
<dbReference type="Pfam" id="PF05592">
    <property type="entry name" value="Bac_rhamnosid"/>
    <property type="match status" value="1"/>
</dbReference>
<evidence type="ECO:0000256" key="1">
    <source>
        <dbReference type="ARBA" id="ARBA00001445"/>
    </source>
</evidence>
<dbReference type="Gene3D" id="2.60.420.10">
    <property type="entry name" value="Maltose phosphorylase, domain 3"/>
    <property type="match status" value="1"/>
</dbReference>
<evidence type="ECO:0000313" key="6">
    <source>
        <dbReference type="Proteomes" id="UP000326060"/>
    </source>
</evidence>
<organism evidence="5 6">
    <name type="scientific">Bifidobacterium callitrichos</name>
    <dbReference type="NCBI Taxonomy" id="762209"/>
    <lineage>
        <taxon>Bacteria</taxon>
        <taxon>Bacillati</taxon>
        <taxon>Actinomycetota</taxon>
        <taxon>Actinomycetes</taxon>
        <taxon>Bifidobacteriales</taxon>
        <taxon>Bifidobacteriaceae</taxon>
        <taxon>Bifidobacterium</taxon>
    </lineage>
</organism>
<dbReference type="PANTHER" id="PTHR33307">
    <property type="entry name" value="ALPHA-RHAMNOSIDASE (EUROFUNG)"/>
    <property type="match status" value="1"/>
</dbReference>
<dbReference type="Pfam" id="PF17389">
    <property type="entry name" value="Bac_rhamnosid6H"/>
    <property type="match status" value="1"/>
</dbReference>
<protein>
    <recommendedName>
        <fullName evidence="2">alpha-L-rhamnosidase</fullName>
        <ecNumber evidence="2">3.2.1.40</ecNumber>
    </recommendedName>
</protein>
<evidence type="ECO:0000313" key="5">
    <source>
        <dbReference type="EMBL" id="KAA8816473.1"/>
    </source>
</evidence>
<dbReference type="EC" id="3.2.1.40" evidence="2"/>
<dbReference type="InterPro" id="IPR008928">
    <property type="entry name" value="6-hairpin_glycosidase_sf"/>
</dbReference>
<dbReference type="RefSeq" id="WP_150394141.1">
    <property type="nucleotide sequence ID" value="NZ_RZJP01000002.1"/>
</dbReference>
<dbReference type="Pfam" id="PF25788">
    <property type="entry name" value="Ig_Rha78A_N"/>
    <property type="match status" value="1"/>
</dbReference>
<dbReference type="Gene3D" id="2.60.40.10">
    <property type="entry name" value="Immunoglobulins"/>
    <property type="match status" value="1"/>
</dbReference>
<dbReference type="EMBL" id="RZJP01000002">
    <property type="protein sequence ID" value="KAA8816473.1"/>
    <property type="molecule type" value="Genomic_DNA"/>
</dbReference>
<evidence type="ECO:0000259" key="3">
    <source>
        <dbReference type="Pfam" id="PF05592"/>
    </source>
</evidence>
<dbReference type="GO" id="GO:0030596">
    <property type="term" value="F:alpha-L-rhamnosidase activity"/>
    <property type="evidence" value="ECO:0007669"/>
    <property type="project" value="UniProtKB-EC"/>
</dbReference>
<gene>
    <name evidence="5" type="ORF">EMB92_06095</name>
</gene>
<dbReference type="PANTHER" id="PTHR33307:SF6">
    <property type="entry name" value="ALPHA-RHAMNOSIDASE (EUROFUNG)-RELATED"/>
    <property type="match status" value="1"/>
</dbReference>
<feature type="domain" description="Alpha-L-rhamnosidase six-hairpin glycosidase" evidence="4">
    <location>
        <begin position="491"/>
        <end position="726"/>
    </location>
</feature>
<proteinExistence type="predicted"/>
<dbReference type="InterPro" id="IPR016007">
    <property type="entry name" value="Alpha_rhamnosid"/>
</dbReference>
<dbReference type="InterPro" id="IPR035396">
    <property type="entry name" value="Bac_rhamnosid6H"/>
</dbReference>
<dbReference type="InterPro" id="IPR008902">
    <property type="entry name" value="Rhamnosid_concanavalin"/>
</dbReference>
<evidence type="ECO:0000259" key="4">
    <source>
        <dbReference type="Pfam" id="PF17389"/>
    </source>
</evidence>
<name>A0A5M9ZCI0_9BIFI</name>
<dbReference type="InterPro" id="IPR013783">
    <property type="entry name" value="Ig-like_fold"/>
</dbReference>
<evidence type="ECO:0000256" key="2">
    <source>
        <dbReference type="ARBA" id="ARBA00012652"/>
    </source>
</evidence>
<comment type="caution">
    <text evidence="5">The sequence shown here is derived from an EMBL/GenBank/DDBJ whole genome shotgun (WGS) entry which is preliminary data.</text>
</comment>
<dbReference type="Gene3D" id="2.60.120.260">
    <property type="entry name" value="Galactose-binding domain-like"/>
    <property type="match status" value="2"/>
</dbReference>
<dbReference type="GO" id="GO:0005975">
    <property type="term" value="P:carbohydrate metabolic process"/>
    <property type="evidence" value="ECO:0007669"/>
    <property type="project" value="InterPro"/>
</dbReference>
<dbReference type="Proteomes" id="UP000326060">
    <property type="component" value="Unassembled WGS sequence"/>
</dbReference>
<feature type="domain" description="Alpha-L-rhamnosidase concanavalin-like" evidence="3">
    <location>
        <begin position="309"/>
        <end position="402"/>
    </location>
</feature>